<sequence>MTAKRLRLTTIVAIAALAALTLLTTTQSWWTIHLQAASLTVQGSVAAPALAALSLSGLALAGALAIAGPVFRVILGVLQIALGGLVVLTSSISVGDPVAGSESVISHATGVAGVASIRHLVQSVSQAPWGVTAIILGGLSVAVGLVLLATFRRWPSASRRYQAVRLAPEAGPRDAVIDWDALSEGDDPTAEREPID</sequence>
<evidence type="ECO:0000313" key="2">
    <source>
        <dbReference type="EMBL" id="NEM90193.1"/>
    </source>
</evidence>
<proteinExistence type="predicted"/>
<accession>A0A7C9PLD8</accession>
<keyword evidence="1" id="KW-0812">Transmembrane</keyword>
<keyword evidence="1" id="KW-1133">Transmembrane helix</keyword>
<gene>
    <name evidence="2" type="ORF">G3T37_02340</name>
</gene>
<feature type="transmembrane region" description="Helical" evidence="1">
    <location>
        <begin position="73"/>
        <end position="94"/>
    </location>
</feature>
<comment type="caution">
    <text evidence="2">The sequence shown here is derived from an EMBL/GenBank/DDBJ whole genome shotgun (WGS) entry which is preliminary data.</text>
</comment>
<keyword evidence="3" id="KW-1185">Reference proteome</keyword>
<dbReference type="InterPro" id="IPR019051">
    <property type="entry name" value="Trp_biosyn_TM_oprn/chp"/>
</dbReference>
<organism evidence="2 3">
    <name type="scientific">Galbitalea soli</name>
    <dbReference type="NCBI Taxonomy" id="1268042"/>
    <lineage>
        <taxon>Bacteria</taxon>
        <taxon>Bacillati</taxon>
        <taxon>Actinomycetota</taxon>
        <taxon>Actinomycetes</taxon>
        <taxon>Micrococcales</taxon>
        <taxon>Microbacteriaceae</taxon>
        <taxon>Galbitalea</taxon>
    </lineage>
</organism>
<evidence type="ECO:0000313" key="3">
    <source>
        <dbReference type="Proteomes" id="UP000479756"/>
    </source>
</evidence>
<dbReference type="RefSeq" id="WP_163471864.1">
    <property type="nucleotide sequence ID" value="NZ_JAAGWZ010000001.1"/>
</dbReference>
<name>A0A7C9PLD8_9MICO</name>
<dbReference type="EMBL" id="JAAGWZ010000001">
    <property type="protein sequence ID" value="NEM90193.1"/>
    <property type="molecule type" value="Genomic_DNA"/>
</dbReference>
<evidence type="ECO:0000256" key="1">
    <source>
        <dbReference type="SAM" id="Phobius"/>
    </source>
</evidence>
<protein>
    <submittedName>
        <fullName evidence="2">Trp biosynthesis-associated membrane protein</fullName>
    </submittedName>
</protein>
<dbReference type="AlphaFoldDB" id="A0A7C9PLD8"/>
<dbReference type="Proteomes" id="UP000479756">
    <property type="component" value="Unassembled WGS sequence"/>
</dbReference>
<reference evidence="2 3" key="1">
    <citation type="journal article" date="2014" name="Int. J. Syst. Evol. Microbiol.">
        <title>Description of Galbitalea soli gen. nov., sp. nov., and Frondihabitans sucicola sp. nov.</title>
        <authorList>
            <person name="Kim S.J."/>
            <person name="Lim J.M."/>
            <person name="Ahn J.H."/>
            <person name="Weon H.Y."/>
            <person name="Hamada M."/>
            <person name="Suzuki K."/>
            <person name="Ahn T.Y."/>
            <person name="Kwon S.W."/>
        </authorList>
    </citation>
    <scope>NUCLEOTIDE SEQUENCE [LARGE SCALE GENOMIC DNA]</scope>
    <source>
        <strain evidence="2 3">NBRC 108727</strain>
    </source>
</reference>
<keyword evidence="1" id="KW-0472">Membrane</keyword>
<feature type="transmembrane region" description="Helical" evidence="1">
    <location>
        <begin position="44"/>
        <end position="66"/>
    </location>
</feature>
<dbReference type="Pfam" id="PF09534">
    <property type="entry name" value="Trp_oprn_chp"/>
    <property type="match status" value="1"/>
</dbReference>
<feature type="transmembrane region" description="Helical" evidence="1">
    <location>
        <begin position="129"/>
        <end position="151"/>
    </location>
</feature>